<dbReference type="EMBL" id="CAJMWT010005824">
    <property type="protein sequence ID" value="CAE6510098.1"/>
    <property type="molecule type" value="Genomic_DNA"/>
</dbReference>
<proteinExistence type="predicted"/>
<comment type="caution">
    <text evidence="2">The sequence shown here is derived from an EMBL/GenBank/DDBJ whole genome shotgun (WGS) entry which is preliminary data.</text>
</comment>
<dbReference type="AlphaFoldDB" id="A0A8H3H9S3"/>
<evidence type="ECO:0000256" key="1">
    <source>
        <dbReference type="SAM" id="MobiDB-lite"/>
    </source>
</evidence>
<dbReference type="Proteomes" id="UP000663843">
    <property type="component" value="Unassembled WGS sequence"/>
</dbReference>
<evidence type="ECO:0000313" key="2">
    <source>
        <dbReference type="EMBL" id="CAE6510098.1"/>
    </source>
</evidence>
<accession>A0A8H3H9S3</accession>
<name>A0A8H3H9S3_9AGAM</name>
<sequence length="317" mass="34945">IIPFTTLHQALSCDWLKERQRGAPSSHHQHLAAGQSIMPPDSERDRRYGPPFSELTDLQELNLPQASNPSRDEIRQAIYSLSDTENASYMTFATILAMGRAPACNHLALLASDACIFPACIKLLRKYCHVERQGLFDHTYGLLCFQTIVLSTRIAILLQTEQLDSFLATITNQRHGSSIFSLLCDRVLQAEIDAAFGPQRRGTMWLLGWYGNEIAGQKRTCCLENIGGFTISDAKFLVEQTWLARADFPSVATVAEQRLYGWGSFLHVVWAILGNDYGGVGPAHIGGPSGPQTSNVGSTLSILGPVMLYVPVKLKIP</sequence>
<reference evidence="2" key="1">
    <citation type="submission" date="2021-01" db="EMBL/GenBank/DDBJ databases">
        <authorList>
            <person name="Kaushik A."/>
        </authorList>
    </citation>
    <scope>NUCLEOTIDE SEQUENCE</scope>
    <source>
        <strain evidence="2">AG2-2IIIB</strain>
    </source>
</reference>
<feature type="region of interest" description="Disordered" evidence="1">
    <location>
        <begin position="24"/>
        <end position="50"/>
    </location>
</feature>
<feature type="non-terminal residue" evidence="2">
    <location>
        <position position="1"/>
    </location>
</feature>
<protein>
    <submittedName>
        <fullName evidence="2">Uncharacterized protein</fullName>
    </submittedName>
</protein>
<gene>
    <name evidence="2" type="ORF">RDB_LOCUS151615</name>
</gene>
<organism evidence="2 3">
    <name type="scientific">Rhizoctonia solani</name>
    <dbReference type="NCBI Taxonomy" id="456999"/>
    <lineage>
        <taxon>Eukaryota</taxon>
        <taxon>Fungi</taxon>
        <taxon>Dikarya</taxon>
        <taxon>Basidiomycota</taxon>
        <taxon>Agaricomycotina</taxon>
        <taxon>Agaricomycetes</taxon>
        <taxon>Cantharellales</taxon>
        <taxon>Ceratobasidiaceae</taxon>
        <taxon>Rhizoctonia</taxon>
    </lineage>
</organism>
<evidence type="ECO:0000313" key="3">
    <source>
        <dbReference type="Proteomes" id="UP000663843"/>
    </source>
</evidence>